<proteinExistence type="predicted"/>
<dbReference type="EMBL" id="JAGFBR010000011">
    <property type="protein sequence ID" value="KAH0459617.1"/>
    <property type="molecule type" value="Genomic_DNA"/>
</dbReference>
<evidence type="ECO:0000313" key="1">
    <source>
        <dbReference type="EMBL" id="KAH0459617.1"/>
    </source>
</evidence>
<protein>
    <submittedName>
        <fullName evidence="1">Uncharacterized protein</fullName>
    </submittedName>
</protein>
<keyword evidence="2" id="KW-1185">Reference proteome</keyword>
<reference evidence="1 2" key="1">
    <citation type="journal article" date="2021" name="Hortic Res">
        <title>Chromosome-scale assembly of the Dendrobium chrysotoxum genome enhances the understanding of orchid evolution.</title>
        <authorList>
            <person name="Zhang Y."/>
            <person name="Zhang G.Q."/>
            <person name="Zhang D."/>
            <person name="Liu X.D."/>
            <person name="Xu X.Y."/>
            <person name="Sun W.H."/>
            <person name="Yu X."/>
            <person name="Zhu X."/>
            <person name="Wang Z.W."/>
            <person name="Zhao X."/>
            <person name="Zhong W.Y."/>
            <person name="Chen H."/>
            <person name="Yin W.L."/>
            <person name="Huang T."/>
            <person name="Niu S.C."/>
            <person name="Liu Z.J."/>
        </authorList>
    </citation>
    <scope>NUCLEOTIDE SEQUENCE [LARGE SCALE GENOMIC DNA]</scope>
    <source>
        <strain evidence="1">Lindl</strain>
    </source>
</reference>
<dbReference type="AlphaFoldDB" id="A0AAV7GVM7"/>
<dbReference type="Proteomes" id="UP000775213">
    <property type="component" value="Unassembled WGS sequence"/>
</dbReference>
<sequence length="92" mass="10228">MATKGGEVVMAGNDFFFDGKIPEESFTCRTTGYEVTVTWLVHLSRGIGRWSWHKLTSQIGVKIERTTDRVVDRPTCLAPINSLATAIAHLFS</sequence>
<name>A0AAV7GVM7_DENCH</name>
<organism evidence="1 2">
    <name type="scientific">Dendrobium chrysotoxum</name>
    <name type="common">Orchid</name>
    <dbReference type="NCBI Taxonomy" id="161865"/>
    <lineage>
        <taxon>Eukaryota</taxon>
        <taxon>Viridiplantae</taxon>
        <taxon>Streptophyta</taxon>
        <taxon>Embryophyta</taxon>
        <taxon>Tracheophyta</taxon>
        <taxon>Spermatophyta</taxon>
        <taxon>Magnoliopsida</taxon>
        <taxon>Liliopsida</taxon>
        <taxon>Asparagales</taxon>
        <taxon>Orchidaceae</taxon>
        <taxon>Epidendroideae</taxon>
        <taxon>Malaxideae</taxon>
        <taxon>Dendrobiinae</taxon>
        <taxon>Dendrobium</taxon>
    </lineage>
</organism>
<accession>A0AAV7GVM7</accession>
<evidence type="ECO:0000313" key="2">
    <source>
        <dbReference type="Proteomes" id="UP000775213"/>
    </source>
</evidence>
<comment type="caution">
    <text evidence="1">The sequence shown here is derived from an EMBL/GenBank/DDBJ whole genome shotgun (WGS) entry which is preliminary data.</text>
</comment>
<gene>
    <name evidence="1" type="ORF">IEQ34_012431</name>
</gene>